<gene>
    <name evidence="1" type="ORF">SAMN05421834_10393</name>
</gene>
<dbReference type="STRING" id="56779.SAMN05421834_10393"/>
<reference evidence="2" key="1">
    <citation type="submission" date="2017-01" db="EMBL/GenBank/DDBJ databases">
        <authorList>
            <person name="Varghese N."/>
            <person name="Submissions S."/>
        </authorList>
    </citation>
    <scope>NUCLEOTIDE SEQUENCE [LARGE SCALE GENOMIC DNA]</scope>
    <source>
        <strain evidence="2">ATCC 700103</strain>
    </source>
</reference>
<dbReference type="EMBL" id="FTNC01000003">
    <property type="protein sequence ID" value="SIQ31885.1"/>
    <property type="molecule type" value="Genomic_DNA"/>
</dbReference>
<evidence type="ECO:0000313" key="1">
    <source>
        <dbReference type="EMBL" id="SIQ31885.1"/>
    </source>
</evidence>
<evidence type="ECO:0000313" key="2">
    <source>
        <dbReference type="Proteomes" id="UP000185669"/>
    </source>
</evidence>
<dbReference type="Proteomes" id="UP000185669">
    <property type="component" value="Unassembled WGS sequence"/>
</dbReference>
<name>A0A1N6RST6_9FIRM</name>
<accession>A0A1N6RST6</accession>
<keyword evidence="2" id="KW-1185">Reference proteome</keyword>
<protein>
    <submittedName>
        <fullName evidence="1">Uncharacterized protein</fullName>
    </submittedName>
</protein>
<dbReference type="AlphaFoldDB" id="A0A1N6RST6"/>
<organism evidence="1 2">
    <name type="scientific">Halanaerobium kushneri</name>
    <dbReference type="NCBI Taxonomy" id="56779"/>
    <lineage>
        <taxon>Bacteria</taxon>
        <taxon>Bacillati</taxon>
        <taxon>Bacillota</taxon>
        <taxon>Clostridia</taxon>
        <taxon>Halanaerobiales</taxon>
        <taxon>Halanaerobiaceae</taxon>
        <taxon>Halanaerobium</taxon>
    </lineage>
</organism>
<proteinExistence type="predicted"/>
<sequence length="62" mass="7317">MIFMATSSLEKDKFIVTDPEMIKKINKELSREKSGAELNKKRDDFKQTMKEIQRGKELLKQL</sequence>